<dbReference type="AlphaFoldDB" id="A0A656HN97"/>
<dbReference type="Proteomes" id="UP000005317">
    <property type="component" value="Unassembled WGS sequence"/>
</dbReference>
<dbReference type="RefSeq" id="WP_002710387.1">
    <property type="nucleotide sequence ID" value="NZ_JH651384.1"/>
</dbReference>
<dbReference type="EMBL" id="JH651384">
    <property type="protein sequence ID" value="EIJ36515.1"/>
    <property type="molecule type" value="Genomic_DNA"/>
</dbReference>
<reference evidence="2" key="1">
    <citation type="journal article" date="2011" name="Stand. Genomic Sci.">
        <title>Genome sequence of the filamentous, gliding Thiothrix nivea neotype strain (JP2(T)).</title>
        <authorList>
            <person name="Lapidus A."/>
            <person name="Nolan M."/>
            <person name="Lucas S."/>
            <person name="Glavina Del Rio T."/>
            <person name="Tice H."/>
            <person name="Cheng J.F."/>
            <person name="Tapia R."/>
            <person name="Han C."/>
            <person name="Goodwin L."/>
            <person name="Pitluck S."/>
            <person name="Liolios K."/>
            <person name="Pagani I."/>
            <person name="Ivanova N."/>
            <person name="Huntemann M."/>
            <person name="Mavromatis K."/>
            <person name="Mikhailova N."/>
            <person name="Pati A."/>
            <person name="Chen A."/>
            <person name="Palaniappan K."/>
            <person name="Land M."/>
            <person name="Brambilla E.M."/>
            <person name="Rohde M."/>
            <person name="Abt B."/>
            <person name="Verbarg S."/>
            <person name="Goker M."/>
            <person name="Bristow J."/>
            <person name="Eisen J.A."/>
            <person name="Markowitz V."/>
            <person name="Hugenholtz P."/>
            <person name="Kyrpides N.C."/>
            <person name="Klenk H.P."/>
            <person name="Woyke T."/>
        </authorList>
    </citation>
    <scope>NUCLEOTIDE SEQUENCE [LARGE SCALE GENOMIC DNA]</scope>
    <source>
        <strain evidence="2">ATCC 35100 / DSM 5205 / JP2</strain>
    </source>
</reference>
<organism evidence="1 2">
    <name type="scientific">Thiothrix nivea (strain ATCC 35100 / DSM 5205 / JP2)</name>
    <dbReference type="NCBI Taxonomy" id="870187"/>
    <lineage>
        <taxon>Bacteria</taxon>
        <taxon>Pseudomonadati</taxon>
        <taxon>Pseudomonadota</taxon>
        <taxon>Gammaproteobacteria</taxon>
        <taxon>Thiotrichales</taxon>
        <taxon>Thiotrichaceae</taxon>
        <taxon>Thiothrix</taxon>
    </lineage>
</organism>
<proteinExistence type="predicted"/>
<dbReference type="OrthoDB" id="9076234at2"/>
<evidence type="ECO:0000313" key="2">
    <source>
        <dbReference type="Proteomes" id="UP000005317"/>
    </source>
</evidence>
<sequence length="317" mass="37110">MNDFDWQAKKLMTQCPELPVSTGHDDLLKTINALFAPLNLEFSLVLERSGWHRLGGVVDIDMQPVASNLRVWAEEESDGDVDTLLDKYAGQPMFATRLEGRTLYFTAPTGDRPEHFLQLEIEISQEVLDRPLFDPEFMPDNIEEFLDPIDFPRLEPEVIGQPRYAFRRLHKMLDIFLEQNPHSRHVQNLNRFMQDWHDSSAGQNEDVPFCSRWVMVLQEYQGSDKESHFNIKPVPTFTQPLKDFEPELHGSRLAQTIHAFDRWVGYPFAWFFLMINRKGVPVEVADAVLRDQMEAYDYLPARDLKILREWEKRPYSV</sequence>
<name>A0A656HN97_THINJ</name>
<evidence type="ECO:0000313" key="1">
    <source>
        <dbReference type="EMBL" id="EIJ36515.1"/>
    </source>
</evidence>
<keyword evidence="2" id="KW-1185">Reference proteome</keyword>
<accession>A0A656HN97</accession>
<gene>
    <name evidence="1" type="ORF">Thini_4016</name>
</gene>
<protein>
    <submittedName>
        <fullName evidence="1">Uncharacterized protein</fullName>
    </submittedName>
</protein>